<reference evidence="1 2" key="1">
    <citation type="submission" date="2020-07" db="EMBL/GenBank/DDBJ databases">
        <authorList>
            <person name="Sun Q."/>
        </authorList>
    </citation>
    <scope>NUCLEOTIDE SEQUENCE [LARGE SCALE GENOMIC DNA]</scope>
    <source>
        <strain evidence="1 2">WYCCWR 11290</strain>
    </source>
</reference>
<gene>
    <name evidence="1" type="ORF">HX900_17470</name>
</gene>
<dbReference type="SUPFAM" id="SSF55729">
    <property type="entry name" value="Acyl-CoA N-acyltransferases (Nat)"/>
    <property type="match status" value="1"/>
</dbReference>
<dbReference type="RefSeq" id="WP_180695255.1">
    <property type="nucleotide sequence ID" value="NZ_JACCPJ010000002.1"/>
</dbReference>
<name>A0A7Z0UD86_9HYPH</name>
<proteinExistence type="predicted"/>
<dbReference type="EMBL" id="JACCPJ010000002">
    <property type="protein sequence ID" value="NZD62896.1"/>
    <property type="molecule type" value="Genomic_DNA"/>
</dbReference>
<accession>A0A7Z0UD86</accession>
<dbReference type="AlphaFoldDB" id="A0A7Z0UD86"/>
<evidence type="ECO:0000313" key="2">
    <source>
        <dbReference type="Proteomes" id="UP000532162"/>
    </source>
</evidence>
<organism evidence="1 2">
    <name type="scientific">Rhizobium changzhiense</name>
    <dbReference type="NCBI Taxonomy" id="2692317"/>
    <lineage>
        <taxon>Bacteria</taxon>
        <taxon>Pseudomonadati</taxon>
        <taxon>Pseudomonadota</taxon>
        <taxon>Alphaproteobacteria</taxon>
        <taxon>Hyphomicrobiales</taxon>
        <taxon>Rhizobiaceae</taxon>
        <taxon>Rhizobium/Agrobacterium group</taxon>
        <taxon>Rhizobium</taxon>
    </lineage>
</organism>
<protein>
    <submittedName>
        <fullName evidence="1">N-acetyltransferase</fullName>
    </submittedName>
</protein>
<dbReference type="Proteomes" id="UP000532162">
    <property type="component" value="Unassembled WGS sequence"/>
</dbReference>
<dbReference type="InterPro" id="IPR016181">
    <property type="entry name" value="Acyl_CoA_acyltransferase"/>
</dbReference>
<sequence length="151" mass="17415">MITWAIAKNEEIGRLSRWVADQIWPGQGRDFGNCQGMAVIDGDILIGGAIYHNFEPEAGVVEISAASTSKRWLTKETLRVLFQVPFRDWKCQAVVLRVSDHDEALHSILFRYGFERYRIPRLRGRDHAENVFVLTDDAWASNKFNRKNEVH</sequence>
<dbReference type="Gene3D" id="3.40.630.30">
    <property type="match status" value="1"/>
</dbReference>
<evidence type="ECO:0000313" key="1">
    <source>
        <dbReference type="EMBL" id="NZD62896.1"/>
    </source>
</evidence>
<comment type="caution">
    <text evidence="1">The sequence shown here is derived from an EMBL/GenBank/DDBJ whole genome shotgun (WGS) entry which is preliminary data.</text>
</comment>
<keyword evidence="1" id="KW-0808">Transferase</keyword>
<dbReference type="GO" id="GO:0016740">
    <property type="term" value="F:transferase activity"/>
    <property type="evidence" value="ECO:0007669"/>
    <property type="project" value="UniProtKB-KW"/>
</dbReference>